<name>A0ABY4HZ60_CHIFI</name>
<organism evidence="3 4">
    <name type="scientific">Chitinophaga filiformis</name>
    <name type="common">Myxococcus filiformis</name>
    <name type="synonym">Flexibacter filiformis</name>
    <dbReference type="NCBI Taxonomy" id="104663"/>
    <lineage>
        <taxon>Bacteria</taxon>
        <taxon>Pseudomonadati</taxon>
        <taxon>Bacteroidota</taxon>
        <taxon>Chitinophagia</taxon>
        <taxon>Chitinophagales</taxon>
        <taxon>Chitinophagaceae</taxon>
        <taxon>Chitinophaga</taxon>
    </lineage>
</organism>
<evidence type="ECO:0000256" key="1">
    <source>
        <dbReference type="SAM" id="MobiDB-lite"/>
    </source>
</evidence>
<reference evidence="3 4" key="1">
    <citation type="submission" date="2022-04" db="EMBL/GenBank/DDBJ databases">
        <title>The arsenic-methylating capacity of Chitinophaga filiformis YT5 during chitin decomposition.</title>
        <authorList>
            <person name="Chen G."/>
            <person name="Liang Y."/>
        </authorList>
    </citation>
    <scope>NUCLEOTIDE SEQUENCE [LARGE SCALE GENOMIC DNA]</scope>
    <source>
        <strain evidence="3 4">YT5</strain>
    </source>
</reference>
<sequence length="435" mass="50262">MAEMQNPQVVTETNLTHLTPIASEGNEGNLQESDYKDFLMDAVSQMAVEDDSPSSIDLVERYLGNNYDFRINQVLGRLEFKKKEEVPFSLLDDLKFNSIIRELMKRKIRISKDALKSIIYSDFAPVYNPFTSYFNNLPVWDGRTDYIKQLAETVKTNNDVKWQEWFKKWIVAVVACATDDKQVNHTAIVFAGKQGIGKTSWMYKLVPDPLKRYFYSGIPNLNNKDTKIRMAECFLINLDEMDNLTSSNTEKLKEIITAPEIKVRRAYAHFDESMPRRASFMGSVNNKQFLNDTTGNRRFLCFDVSEIQFNHSINMDMVYAQAKHLLNSGFPHFFNAEEIEEVAESNEQFQAISYIEELILKWLVPVKIEEETPQHKWTATEIAQFLSGKSNLQVNDSLTQKIGKYMKKYEFPRIKSGGVYVYALKEKVAIQILTA</sequence>
<dbReference type="Pfam" id="PF05272">
    <property type="entry name" value="VapE-like_dom"/>
    <property type="match status" value="1"/>
</dbReference>
<feature type="region of interest" description="Disordered" evidence="1">
    <location>
        <begin position="1"/>
        <end position="29"/>
    </location>
</feature>
<dbReference type="InterPro" id="IPR007936">
    <property type="entry name" value="VapE-like_dom"/>
</dbReference>
<feature type="compositionally biased region" description="Polar residues" evidence="1">
    <location>
        <begin position="1"/>
        <end position="17"/>
    </location>
</feature>
<keyword evidence="4" id="KW-1185">Reference proteome</keyword>
<dbReference type="SUPFAM" id="SSF52540">
    <property type="entry name" value="P-loop containing nucleoside triphosphate hydrolases"/>
    <property type="match status" value="1"/>
</dbReference>
<protein>
    <submittedName>
        <fullName evidence="3">Virulence-associated E family protein</fullName>
    </submittedName>
</protein>
<dbReference type="RefSeq" id="WP_247810704.1">
    <property type="nucleotide sequence ID" value="NZ_CP095855.1"/>
</dbReference>
<evidence type="ECO:0000313" key="4">
    <source>
        <dbReference type="Proteomes" id="UP000830198"/>
    </source>
</evidence>
<accession>A0ABY4HZ60</accession>
<evidence type="ECO:0000313" key="3">
    <source>
        <dbReference type="EMBL" id="UPK68309.1"/>
    </source>
</evidence>
<dbReference type="PANTHER" id="PTHR34985">
    <property type="entry name" value="SLR0554 PROTEIN"/>
    <property type="match status" value="1"/>
</dbReference>
<dbReference type="EMBL" id="CP095855">
    <property type="protein sequence ID" value="UPK68309.1"/>
    <property type="molecule type" value="Genomic_DNA"/>
</dbReference>
<dbReference type="PANTHER" id="PTHR34985:SF1">
    <property type="entry name" value="SLR0554 PROTEIN"/>
    <property type="match status" value="1"/>
</dbReference>
<dbReference type="Proteomes" id="UP000830198">
    <property type="component" value="Chromosome"/>
</dbReference>
<evidence type="ECO:0000259" key="2">
    <source>
        <dbReference type="Pfam" id="PF05272"/>
    </source>
</evidence>
<gene>
    <name evidence="3" type="ORF">MYF79_25460</name>
</gene>
<feature type="domain" description="Virulence-associated protein E-like" evidence="2">
    <location>
        <begin position="139"/>
        <end position="350"/>
    </location>
</feature>
<dbReference type="InterPro" id="IPR027417">
    <property type="entry name" value="P-loop_NTPase"/>
</dbReference>
<proteinExistence type="predicted"/>